<sequence>LFQHIVPDVFVLVFESSSITAALIKFRRSVGQFRSYPITPKNVELGDDVWDMLGDDDDGKGEFDTDGESDYDEIVNFMKKVIVDFIKKVINVIVEMKVTFIISYWQVYANDCR</sequence>
<comment type="caution">
    <text evidence="1">The sequence shown here is derived from an EMBL/GenBank/DDBJ whole genome shotgun (WGS) entry which is preliminary data.</text>
</comment>
<dbReference type="EMBL" id="SNRW01014044">
    <property type="protein sequence ID" value="KAA6371924.1"/>
    <property type="molecule type" value="Genomic_DNA"/>
</dbReference>
<name>A0A5J4UP32_9EUKA</name>
<accession>A0A5J4UP32</accession>
<gene>
    <name evidence="1" type="ORF">EZS28_032548</name>
</gene>
<evidence type="ECO:0000313" key="2">
    <source>
        <dbReference type="Proteomes" id="UP000324800"/>
    </source>
</evidence>
<dbReference type="Proteomes" id="UP000324800">
    <property type="component" value="Unassembled WGS sequence"/>
</dbReference>
<protein>
    <submittedName>
        <fullName evidence="1">Uncharacterized protein</fullName>
    </submittedName>
</protein>
<organism evidence="1 2">
    <name type="scientific">Streblomastix strix</name>
    <dbReference type="NCBI Taxonomy" id="222440"/>
    <lineage>
        <taxon>Eukaryota</taxon>
        <taxon>Metamonada</taxon>
        <taxon>Preaxostyla</taxon>
        <taxon>Oxymonadida</taxon>
        <taxon>Streblomastigidae</taxon>
        <taxon>Streblomastix</taxon>
    </lineage>
</organism>
<dbReference type="AlphaFoldDB" id="A0A5J4UP32"/>
<proteinExistence type="predicted"/>
<reference evidence="1 2" key="1">
    <citation type="submission" date="2019-03" db="EMBL/GenBank/DDBJ databases">
        <title>Single cell metagenomics reveals metabolic interactions within the superorganism composed of flagellate Streblomastix strix and complex community of Bacteroidetes bacteria on its surface.</title>
        <authorList>
            <person name="Treitli S.C."/>
            <person name="Kolisko M."/>
            <person name="Husnik F."/>
            <person name="Keeling P."/>
            <person name="Hampl V."/>
        </authorList>
    </citation>
    <scope>NUCLEOTIDE SEQUENCE [LARGE SCALE GENOMIC DNA]</scope>
    <source>
        <strain evidence="1">ST1C</strain>
    </source>
</reference>
<feature type="non-terminal residue" evidence="1">
    <location>
        <position position="1"/>
    </location>
</feature>
<evidence type="ECO:0000313" key="1">
    <source>
        <dbReference type="EMBL" id="KAA6371924.1"/>
    </source>
</evidence>